<dbReference type="InterPro" id="IPR029016">
    <property type="entry name" value="GAF-like_dom_sf"/>
</dbReference>
<gene>
    <name evidence="4" type="ORF">EAF64_19045</name>
</gene>
<organism evidence="4 5">
    <name type="scientific">Halorientalis pallida</name>
    <dbReference type="NCBI Taxonomy" id="2479928"/>
    <lineage>
        <taxon>Archaea</taxon>
        <taxon>Methanobacteriati</taxon>
        <taxon>Methanobacteriota</taxon>
        <taxon>Stenosarchaea group</taxon>
        <taxon>Halobacteria</taxon>
        <taxon>Halobacteriales</taxon>
        <taxon>Haloarculaceae</taxon>
        <taxon>Halorientalis</taxon>
    </lineage>
</organism>
<dbReference type="Gene3D" id="1.10.10.10">
    <property type="entry name" value="Winged helix-like DNA-binding domain superfamily/Winged helix DNA-binding domain"/>
    <property type="match status" value="1"/>
</dbReference>
<dbReference type="InterPro" id="IPR036390">
    <property type="entry name" value="WH_DNA-bd_sf"/>
</dbReference>
<feature type="domain" description="DUF7344" evidence="3">
    <location>
        <begin position="199"/>
        <end position="268"/>
    </location>
</feature>
<keyword evidence="5" id="KW-1185">Reference proteome</keyword>
<evidence type="ECO:0000313" key="5">
    <source>
        <dbReference type="Proteomes" id="UP000289691"/>
    </source>
</evidence>
<keyword evidence="2" id="KW-0804">Transcription</keyword>
<sequence length="290" mass="31841">MAADATPEQRVDHLLDLSTIVLDPGTSFTDRLARALERERNRLDLSYGFLTHIDQQAGQQDIVLTAGEDGLVEEGETLPLPETYCRRTIRTDTGQLTVEAASQEGWADDPAYQRFGLESYVGSAVEFDGERRGTVCFASEAPHEESLDEFEVAVVALLARWAGYELAQRTARGPDERPPDRLSPFAADVDPGVVDTALDLLANRTRRELLSYLSLADEPVTVTNAAEYLANVGGVPGQSPERIEISLVHSHVPKLSSAGVVTYREGSGELDYRSDDAVERVLRRVRTLEA</sequence>
<dbReference type="OrthoDB" id="247722at2157"/>
<dbReference type="SUPFAM" id="SSF55781">
    <property type="entry name" value="GAF domain-like"/>
    <property type="match status" value="1"/>
</dbReference>
<evidence type="ECO:0000256" key="2">
    <source>
        <dbReference type="ARBA" id="ARBA00023163"/>
    </source>
</evidence>
<keyword evidence="1" id="KW-0805">Transcription regulation</keyword>
<dbReference type="RefSeq" id="WP_129070573.1">
    <property type="nucleotide sequence ID" value="NZ_RDFA01000009.1"/>
</dbReference>
<dbReference type="SUPFAM" id="SSF46785">
    <property type="entry name" value="Winged helix' DNA-binding domain"/>
    <property type="match status" value="1"/>
</dbReference>
<evidence type="ECO:0000256" key="1">
    <source>
        <dbReference type="ARBA" id="ARBA00023015"/>
    </source>
</evidence>
<name>A0A498KZN1_9EURY</name>
<proteinExistence type="predicted"/>
<protein>
    <submittedName>
        <fullName evidence="4">ArsR family transcriptional regulator</fullName>
    </submittedName>
</protein>
<dbReference type="InterPro" id="IPR055768">
    <property type="entry name" value="DUF7344"/>
</dbReference>
<evidence type="ECO:0000313" key="4">
    <source>
        <dbReference type="EMBL" id="RXK46391.1"/>
    </source>
</evidence>
<reference evidence="4 5" key="1">
    <citation type="submission" date="2019-01" db="EMBL/GenBank/DDBJ databases">
        <title>Halorientalis sp. F13-25 a new haloarchaeum isolated from hypersaline water.</title>
        <authorList>
            <person name="Ana D.-V."/>
            <person name="Cristina S.-P."/>
            <person name="Antonio V."/>
        </authorList>
    </citation>
    <scope>NUCLEOTIDE SEQUENCE [LARGE SCALE GENOMIC DNA]</scope>
    <source>
        <strain evidence="4 5">F13-25</strain>
    </source>
</reference>
<comment type="caution">
    <text evidence="4">The sequence shown here is derived from an EMBL/GenBank/DDBJ whole genome shotgun (WGS) entry which is preliminary data.</text>
</comment>
<dbReference type="Proteomes" id="UP000289691">
    <property type="component" value="Unassembled WGS sequence"/>
</dbReference>
<accession>A0A498KZN1</accession>
<evidence type="ECO:0000259" key="3">
    <source>
        <dbReference type="Pfam" id="PF24035"/>
    </source>
</evidence>
<dbReference type="Gene3D" id="3.30.450.40">
    <property type="match status" value="1"/>
</dbReference>
<dbReference type="Pfam" id="PF24035">
    <property type="entry name" value="DUF7344"/>
    <property type="match status" value="1"/>
</dbReference>
<dbReference type="AlphaFoldDB" id="A0A498KZN1"/>
<dbReference type="EMBL" id="RDFA01000009">
    <property type="protein sequence ID" value="RXK46391.1"/>
    <property type="molecule type" value="Genomic_DNA"/>
</dbReference>
<dbReference type="InterPro" id="IPR036388">
    <property type="entry name" value="WH-like_DNA-bd_sf"/>
</dbReference>